<feature type="signal peptide" evidence="1">
    <location>
        <begin position="1"/>
        <end position="24"/>
    </location>
</feature>
<name>A0A183V7L7_TOXCA</name>
<accession>A0A183V7L7</accession>
<feature type="chain" id="PRO_5044553671" evidence="1">
    <location>
        <begin position="25"/>
        <end position="84"/>
    </location>
</feature>
<dbReference type="AlphaFoldDB" id="A0A183V7L7"/>
<reference evidence="2 3" key="2">
    <citation type="submission" date="2018-11" db="EMBL/GenBank/DDBJ databases">
        <authorList>
            <consortium name="Pathogen Informatics"/>
        </authorList>
    </citation>
    <scope>NUCLEOTIDE SEQUENCE [LARGE SCALE GENOMIC DNA]</scope>
</reference>
<reference evidence="4" key="1">
    <citation type="submission" date="2016-06" db="UniProtKB">
        <authorList>
            <consortium name="WormBaseParasite"/>
        </authorList>
    </citation>
    <scope>IDENTIFICATION</scope>
</reference>
<organism evidence="3 4">
    <name type="scientific">Toxocara canis</name>
    <name type="common">Canine roundworm</name>
    <dbReference type="NCBI Taxonomy" id="6265"/>
    <lineage>
        <taxon>Eukaryota</taxon>
        <taxon>Metazoa</taxon>
        <taxon>Ecdysozoa</taxon>
        <taxon>Nematoda</taxon>
        <taxon>Chromadorea</taxon>
        <taxon>Rhabditida</taxon>
        <taxon>Spirurina</taxon>
        <taxon>Ascaridomorpha</taxon>
        <taxon>Ascaridoidea</taxon>
        <taxon>Toxocaridae</taxon>
        <taxon>Toxocara</taxon>
    </lineage>
</organism>
<evidence type="ECO:0000313" key="2">
    <source>
        <dbReference type="EMBL" id="VDM48058.1"/>
    </source>
</evidence>
<evidence type="ECO:0000313" key="4">
    <source>
        <dbReference type="WBParaSite" id="TCNE_0001673801-mRNA-1"/>
    </source>
</evidence>
<keyword evidence="1" id="KW-0732">Signal</keyword>
<dbReference type="WBParaSite" id="TCNE_0001673801-mRNA-1">
    <property type="protein sequence ID" value="TCNE_0001673801-mRNA-1"/>
    <property type="gene ID" value="TCNE_0001673801"/>
</dbReference>
<protein>
    <submittedName>
        <fullName evidence="4">CC domain-containing protein</fullName>
    </submittedName>
</protein>
<evidence type="ECO:0000313" key="3">
    <source>
        <dbReference type="Proteomes" id="UP000050794"/>
    </source>
</evidence>
<gene>
    <name evidence="2" type="ORF">TCNE_LOCUS16737</name>
</gene>
<sequence length="84" mass="8917">MSGSGHLSIFVLGLSAIANRQSSCLPKPVNACNYYSICINGGMKLNIGCTADVTCKLYNVTYVCIQGCCCTTPELSPSMEEQLS</sequence>
<dbReference type="Proteomes" id="UP000050794">
    <property type="component" value="Unassembled WGS sequence"/>
</dbReference>
<evidence type="ECO:0000256" key="1">
    <source>
        <dbReference type="SAM" id="SignalP"/>
    </source>
</evidence>
<proteinExistence type="predicted"/>
<keyword evidence="3" id="KW-1185">Reference proteome</keyword>
<dbReference type="EMBL" id="UYWY01023852">
    <property type="protein sequence ID" value="VDM48058.1"/>
    <property type="molecule type" value="Genomic_DNA"/>
</dbReference>